<dbReference type="Pfam" id="PF02915">
    <property type="entry name" value="Rubrerythrin"/>
    <property type="match status" value="1"/>
</dbReference>
<evidence type="ECO:0000259" key="2">
    <source>
        <dbReference type="Pfam" id="PF02915"/>
    </source>
</evidence>
<keyword evidence="4" id="KW-1185">Reference proteome</keyword>
<keyword evidence="1" id="KW-0472">Membrane</keyword>
<sequence length="303" mass="33331">MEVSSKKNLIRTIASEFAEDEHLDYNVYRALARVERNENRRRVLERLAETEQRHFHFWLKFLDGYKPSLKVKLYPLLLVLLRFLFGVTFVVKLFEAGEEHAVEKYKMALDLMETPEDKRALEEIIKDELEHEQYFVGQLDEAVVKYMSALVLGMADAIIEITGTHAGALGTTSSSIITGVVGLVVGVSAAISMASASYLQTKHELGKSPTIAALVTGVGYVVAAALMSLPYFLIENIYAAFATSVAVSVLLALTFTFQGSVYTGADFRREFAQTVALLLGVAALAYVMGDALSAAFGIKSLIK</sequence>
<dbReference type="KEGG" id="ttn:TTX_0146"/>
<dbReference type="eggNOG" id="arCOG01096">
    <property type="taxonomic scope" value="Archaea"/>
</dbReference>
<feature type="transmembrane region" description="Helical" evidence="1">
    <location>
        <begin position="211"/>
        <end position="232"/>
    </location>
</feature>
<feature type="transmembrane region" description="Helical" evidence="1">
    <location>
        <begin position="238"/>
        <end position="263"/>
    </location>
</feature>
<organism evidence="3 4">
    <name type="scientific">Thermoproteus tenax (strain ATCC 35583 / DSM 2078 / JCM 9277 / NBRC 100435 / Kra 1)</name>
    <dbReference type="NCBI Taxonomy" id="768679"/>
    <lineage>
        <taxon>Archaea</taxon>
        <taxon>Thermoproteota</taxon>
        <taxon>Thermoprotei</taxon>
        <taxon>Thermoproteales</taxon>
        <taxon>Thermoproteaceae</taxon>
        <taxon>Thermoproteus</taxon>
    </lineage>
</organism>
<evidence type="ECO:0000256" key="1">
    <source>
        <dbReference type="SAM" id="Phobius"/>
    </source>
</evidence>
<name>G4RMJ2_THETK</name>
<accession>G4RMJ2</accession>
<dbReference type="AlphaFoldDB" id="G4RMJ2"/>
<reference evidence="3 4" key="1">
    <citation type="journal article" date="2011" name="PLoS ONE">
        <title>The complete genome sequence of Thermoproteus tenax: a physiologically versatile member of the Crenarchaeota.</title>
        <authorList>
            <person name="Siebers B."/>
            <person name="Zaparty M."/>
            <person name="Raddatz G."/>
            <person name="Tjaden B."/>
            <person name="Albers S.V."/>
            <person name="Bell S.D."/>
            <person name="Blombach F."/>
            <person name="Kletzin A."/>
            <person name="Kyrpides N."/>
            <person name="Lanz C."/>
            <person name="Plagens A."/>
            <person name="Rampp M."/>
            <person name="Rosinus A."/>
            <person name="von Jan M."/>
            <person name="Makarova K.S."/>
            <person name="Klenk H.P."/>
            <person name="Schuster S.C."/>
            <person name="Hensel R."/>
        </authorList>
    </citation>
    <scope>NUCLEOTIDE SEQUENCE [LARGE SCALE GENOMIC DNA]</scope>
    <source>
        <strain evidence="4">ATCC 35583 / DSM 2078 / JCM 9277 / NBRC 100435 / Kra 1</strain>
    </source>
</reference>
<dbReference type="PaxDb" id="768679-TTX_0146"/>
<dbReference type="RefSeq" id="WP_014126081.1">
    <property type="nucleotide sequence ID" value="NC_016070.1"/>
</dbReference>
<dbReference type="Gene3D" id="1.20.1260.10">
    <property type="match status" value="1"/>
</dbReference>
<dbReference type="GeneID" id="11263155"/>
<dbReference type="Proteomes" id="UP000002654">
    <property type="component" value="Chromosome"/>
</dbReference>
<dbReference type="OrthoDB" id="42847at2157"/>
<feature type="transmembrane region" description="Helical" evidence="1">
    <location>
        <begin position="176"/>
        <end position="199"/>
    </location>
</feature>
<dbReference type="GO" id="GO:0046872">
    <property type="term" value="F:metal ion binding"/>
    <property type="evidence" value="ECO:0007669"/>
    <property type="project" value="InterPro"/>
</dbReference>
<dbReference type="InterPro" id="IPR003251">
    <property type="entry name" value="Rr_diiron-bd_dom"/>
</dbReference>
<proteinExistence type="predicted"/>
<keyword evidence="1" id="KW-1133">Transmembrane helix</keyword>
<dbReference type="InterPro" id="IPR009078">
    <property type="entry name" value="Ferritin-like_SF"/>
</dbReference>
<evidence type="ECO:0000313" key="4">
    <source>
        <dbReference type="Proteomes" id="UP000002654"/>
    </source>
</evidence>
<evidence type="ECO:0000313" key="3">
    <source>
        <dbReference type="EMBL" id="CCC80823.1"/>
    </source>
</evidence>
<dbReference type="HOGENOM" id="CLU_065373_1_0_2"/>
<dbReference type="PATRIC" id="fig|768679.9.peg.151"/>
<dbReference type="EMBL" id="FN869859">
    <property type="protein sequence ID" value="CCC80823.1"/>
    <property type="molecule type" value="Genomic_DNA"/>
</dbReference>
<feature type="domain" description="Rubrerythrin diiron-binding" evidence="2">
    <location>
        <begin position="8"/>
        <end position="135"/>
    </location>
</feature>
<gene>
    <name evidence="3" type="ordered locus">TTX_0146</name>
</gene>
<protein>
    <submittedName>
        <fullName evidence="3">Uncharacterized membrane protein</fullName>
    </submittedName>
</protein>
<keyword evidence="1" id="KW-0812">Transmembrane</keyword>
<feature type="transmembrane region" description="Helical" evidence="1">
    <location>
        <begin position="275"/>
        <end position="298"/>
    </location>
</feature>
<dbReference type="STRING" id="768679.TTX_0146"/>
<dbReference type="GO" id="GO:0016491">
    <property type="term" value="F:oxidoreductase activity"/>
    <property type="evidence" value="ECO:0007669"/>
    <property type="project" value="InterPro"/>
</dbReference>
<dbReference type="InterPro" id="IPR012347">
    <property type="entry name" value="Ferritin-like"/>
</dbReference>
<dbReference type="SUPFAM" id="SSF47240">
    <property type="entry name" value="Ferritin-like"/>
    <property type="match status" value="1"/>
</dbReference>